<dbReference type="RefSeq" id="WP_343132245.1">
    <property type="nucleotide sequence ID" value="NZ_JBCITK010000002.1"/>
</dbReference>
<organism evidence="1 2">
    <name type="scientific">Alkalicoccobacillus gibsonii</name>
    <dbReference type="NCBI Taxonomy" id="79881"/>
    <lineage>
        <taxon>Bacteria</taxon>
        <taxon>Bacillati</taxon>
        <taxon>Bacillota</taxon>
        <taxon>Bacilli</taxon>
        <taxon>Bacillales</taxon>
        <taxon>Bacillaceae</taxon>
        <taxon>Alkalicoccobacillus</taxon>
    </lineage>
</organism>
<dbReference type="EMBL" id="JBCITK010000002">
    <property type="protein sequence ID" value="MEN0645578.1"/>
    <property type="molecule type" value="Genomic_DNA"/>
</dbReference>
<comment type="caution">
    <text evidence="1">The sequence shown here is derived from an EMBL/GenBank/DDBJ whole genome shotgun (WGS) entry which is preliminary data.</text>
</comment>
<name>A0ABU9VNT6_9BACI</name>
<proteinExistence type="predicted"/>
<protein>
    <submittedName>
        <fullName evidence="1">Uncharacterized protein</fullName>
    </submittedName>
</protein>
<dbReference type="Proteomes" id="UP001418796">
    <property type="component" value="Unassembled WGS sequence"/>
</dbReference>
<sequence length="103" mass="11718">MIEVILSNESKREVVNIQKPHSNLIVELEELVETFANLWNKSSLKIEVPDVAYKVSIEAFNRFKATVKIISAGREKSYEMDTCDPLAFSGTLLETLFDRINQA</sequence>
<reference evidence="1 2" key="1">
    <citation type="submission" date="2024-03" db="EMBL/GenBank/DDBJ databases">
        <title>Bacilli Hybrid Assemblies.</title>
        <authorList>
            <person name="Kovac J."/>
        </authorList>
    </citation>
    <scope>NUCLEOTIDE SEQUENCE [LARGE SCALE GENOMIC DNA]</scope>
    <source>
        <strain evidence="1 2">FSL R7-0666</strain>
    </source>
</reference>
<keyword evidence="2" id="KW-1185">Reference proteome</keyword>
<accession>A0ABU9VNT6</accession>
<gene>
    <name evidence="1" type="ORF">MKY91_20645</name>
</gene>
<evidence type="ECO:0000313" key="1">
    <source>
        <dbReference type="EMBL" id="MEN0645578.1"/>
    </source>
</evidence>
<evidence type="ECO:0000313" key="2">
    <source>
        <dbReference type="Proteomes" id="UP001418796"/>
    </source>
</evidence>